<accession>A0A1G9M1W4</accession>
<keyword evidence="3" id="KW-1185">Reference proteome</keyword>
<evidence type="ECO:0008006" key="4">
    <source>
        <dbReference type="Google" id="ProtNLM"/>
    </source>
</evidence>
<dbReference type="AlphaFoldDB" id="A0A1G9M1W4"/>
<evidence type="ECO:0000313" key="3">
    <source>
        <dbReference type="Proteomes" id="UP000199475"/>
    </source>
</evidence>
<sequence length="139" mass="15489">VRNPVDVFPYGTRPARGCDLDHTEPYRFDGQTRGQTGMHNLGPLSRRSHRAKTHGGWRLTQPEPGVFHWRSPAGYEYLVTATGTTRIGTPPPRPSPWSIEHEPDPWEDPPPSDPTSDQPLQPELIAWAIAQHTLTNAAA</sequence>
<gene>
    <name evidence="2" type="ORF">SAMN04488242_2470</name>
</gene>
<feature type="region of interest" description="Disordered" evidence="1">
    <location>
        <begin position="21"/>
        <end position="59"/>
    </location>
</feature>
<name>A0A1G9M1W4_9ACTN</name>
<reference evidence="2 3" key="1">
    <citation type="submission" date="2016-10" db="EMBL/GenBank/DDBJ databases">
        <authorList>
            <person name="de Groot N.N."/>
        </authorList>
    </citation>
    <scope>NUCLEOTIDE SEQUENCE [LARGE SCALE GENOMIC DNA]</scope>
    <source>
        <strain evidence="2 3">CGMCC 1.9159</strain>
    </source>
</reference>
<dbReference type="EMBL" id="FNGP01000004">
    <property type="protein sequence ID" value="SDL68272.1"/>
    <property type="molecule type" value="Genomic_DNA"/>
</dbReference>
<evidence type="ECO:0000313" key="2">
    <source>
        <dbReference type="EMBL" id="SDL68272.1"/>
    </source>
</evidence>
<feature type="region of interest" description="Disordered" evidence="1">
    <location>
        <begin position="83"/>
        <end position="123"/>
    </location>
</feature>
<feature type="compositionally biased region" description="Basic residues" evidence="1">
    <location>
        <begin position="46"/>
        <end position="55"/>
    </location>
</feature>
<proteinExistence type="predicted"/>
<organism evidence="2 3">
    <name type="scientific">Tessaracoccus oleiagri</name>
    <dbReference type="NCBI Taxonomy" id="686624"/>
    <lineage>
        <taxon>Bacteria</taxon>
        <taxon>Bacillati</taxon>
        <taxon>Actinomycetota</taxon>
        <taxon>Actinomycetes</taxon>
        <taxon>Propionibacteriales</taxon>
        <taxon>Propionibacteriaceae</taxon>
        <taxon>Tessaracoccus</taxon>
    </lineage>
</organism>
<dbReference type="Proteomes" id="UP000199475">
    <property type="component" value="Unassembled WGS sequence"/>
</dbReference>
<protein>
    <recommendedName>
        <fullName evidence="4">HNH endonuclease</fullName>
    </recommendedName>
</protein>
<evidence type="ECO:0000256" key="1">
    <source>
        <dbReference type="SAM" id="MobiDB-lite"/>
    </source>
</evidence>
<feature type="non-terminal residue" evidence="2">
    <location>
        <position position="1"/>
    </location>
</feature>